<dbReference type="Proteomes" id="UP000830671">
    <property type="component" value="Chromosome 2"/>
</dbReference>
<comment type="cofactor">
    <cofactor evidence="1">
        <name>heme</name>
        <dbReference type="ChEBI" id="CHEBI:30413"/>
    </cofactor>
</comment>
<evidence type="ECO:0000256" key="3">
    <source>
        <dbReference type="ARBA" id="ARBA00022723"/>
    </source>
</evidence>
<dbReference type="Gene3D" id="1.10.630.10">
    <property type="entry name" value="Cytochrome P450"/>
    <property type="match status" value="1"/>
</dbReference>
<protein>
    <submittedName>
        <fullName evidence="6">Uncharacterized protein</fullName>
    </submittedName>
</protein>
<dbReference type="GeneID" id="73336857"/>
<comment type="similarity">
    <text evidence="2">Belongs to the cytochrome P450 family.</text>
</comment>
<accession>A0A9Q8SI58</accession>
<evidence type="ECO:0000256" key="1">
    <source>
        <dbReference type="ARBA" id="ARBA00001971"/>
    </source>
</evidence>
<evidence type="ECO:0000313" key="7">
    <source>
        <dbReference type="Proteomes" id="UP000830671"/>
    </source>
</evidence>
<keyword evidence="3" id="KW-0479">Metal-binding</keyword>
<evidence type="ECO:0000256" key="4">
    <source>
        <dbReference type="ARBA" id="ARBA00023002"/>
    </source>
</evidence>
<dbReference type="EMBL" id="CP019474">
    <property type="protein sequence ID" value="UQC77351.1"/>
    <property type="molecule type" value="Genomic_DNA"/>
</dbReference>
<sequence>MIRCLCALQASTLPQRPSYNICMTQVASHPQHKLELLLEVQEVIEQHGDLINRRPASNLERLSSFVKEAQRSCFPDLTTFHHNSSALVTLSNGFCIPKSARNEVASGVINADVELSDIPSKFDNLRFYKERQDGPGGSLEASITTLDARVSRSDNQPNQLTRSLVGHCPRRRT</sequence>
<dbReference type="InterPro" id="IPR001128">
    <property type="entry name" value="Cyt_P450"/>
</dbReference>
<dbReference type="RefSeq" id="XP_049138990.1">
    <property type="nucleotide sequence ID" value="XM_049281847.1"/>
</dbReference>
<dbReference type="GO" id="GO:0020037">
    <property type="term" value="F:heme binding"/>
    <property type="evidence" value="ECO:0007669"/>
    <property type="project" value="InterPro"/>
</dbReference>
<keyword evidence="4" id="KW-0560">Oxidoreductase</keyword>
<dbReference type="Pfam" id="PF00067">
    <property type="entry name" value="p450"/>
    <property type="match status" value="1"/>
</dbReference>
<evidence type="ECO:0000256" key="2">
    <source>
        <dbReference type="ARBA" id="ARBA00010617"/>
    </source>
</evidence>
<keyword evidence="7" id="KW-1185">Reference proteome</keyword>
<dbReference type="PANTHER" id="PTHR46206">
    <property type="entry name" value="CYTOCHROME P450"/>
    <property type="match status" value="1"/>
</dbReference>
<dbReference type="GO" id="GO:0016705">
    <property type="term" value="F:oxidoreductase activity, acting on paired donors, with incorporation or reduction of molecular oxygen"/>
    <property type="evidence" value="ECO:0007669"/>
    <property type="project" value="InterPro"/>
</dbReference>
<dbReference type="SUPFAM" id="SSF48264">
    <property type="entry name" value="Cytochrome P450"/>
    <property type="match status" value="1"/>
</dbReference>
<keyword evidence="5" id="KW-0408">Iron</keyword>
<dbReference type="InterPro" id="IPR036396">
    <property type="entry name" value="Cyt_P450_sf"/>
</dbReference>
<evidence type="ECO:0000313" key="6">
    <source>
        <dbReference type="EMBL" id="UQC77351.1"/>
    </source>
</evidence>
<dbReference type="GO" id="GO:0005506">
    <property type="term" value="F:iron ion binding"/>
    <property type="evidence" value="ECO:0007669"/>
    <property type="project" value="InterPro"/>
</dbReference>
<name>A0A9Q8SI58_9PEZI</name>
<evidence type="ECO:0000256" key="5">
    <source>
        <dbReference type="ARBA" id="ARBA00023004"/>
    </source>
</evidence>
<dbReference type="AlphaFoldDB" id="A0A9Q8SI58"/>
<reference evidence="6" key="1">
    <citation type="journal article" date="2021" name="Mol. Plant Microbe Interact.">
        <title>Complete Genome Sequence of the Plant-Pathogenic Fungus Colletotrichum lupini.</title>
        <authorList>
            <person name="Baroncelli R."/>
            <person name="Pensec F."/>
            <person name="Da Lio D."/>
            <person name="Boufleur T."/>
            <person name="Vicente I."/>
            <person name="Sarrocco S."/>
            <person name="Picot A."/>
            <person name="Baraldi E."/>
            <person name="Sukno S."/>
            <person name="Thon M."/>
            <person name="Le Floch G."/>
        </authorList>
    </citation>
    <scope>NUCLEOTIDE SEQUENCE</scope>
    <source>
        <strain evidence="6">IMI 504893</strain>
    </source>
</reference>
<proteinExistence type="inferred from homology"/>
<organism evidence="6 7">
    <name type="scientific">Colletotrichum lupini</name>
    <dbReference type="NCBI Taxonomy" id="145971"/>
    <lineage>
        <taxon>Eukaryota</taxon>
        <taxon>Fungi</taxon>
        <taxon>Dikarya</taxon>
        <taxon>Ascomycota</taxon>
        <taxon>Pezizomycotina</taxon>
        <taxon>Sordariomycetes</taxon>
        <taxon>Hypocreomycetidae</taxon>
        <taxon>Glomerellales</taxon>
        <taxon>Glomerellaceae</taxon>
        <taxon>Colletotrichum</taxon>
        <taxon>Colletotrichum acutatum species complex</taxon>
    </lineage>
</organism>
<dbReference type="KEGG" id="clup:CLUP02_02819"/>
<gene>
    <name evidence="6" type="ORF">CLUP02_02819</name>
</gene>
<dbReference type="GO" id="GO:0004497">
    <property type="term" value="F:monooxygenase activity"/>
    <property type="evidence" value="ECO:0007669"/>
    <property type="project" value="InterPro"/>
</dbReference>